<dbReference type="OrthoDB" id="7996442at2"/>
<gene>
    <name evidence="1" type="ORF">SAMN04488125_11122</name>
</gene>
<dbReference type="AlphaFoldDB" id="A0A1I4G1X7"/>
<name>A0A1I4G1X7_9HYPH</name>
<keyword evidence="2" id="KW-1185">Reference proteome</keyword>
<dbReference type="RefSeq" id="WP_091947224.1">
    <property type="nucleotide sequence ID" value="NZ_FOSV01000011.1"/>
</dbReference>
<proteinExistence type="predicted"/>
<dbReference type="Proteomes" id="UP000198804">
    <property type="component" value="Unassembled WGS sequence"/>
</dbReference>
<evidence type="ECO:0000313" key="2">
    <source>
        <dbReference type="Proteomes" id="UP000198804"/>
    </source>
</evidence>
<evidence type="ECO:0000313" key="1">
    <source>
        <dbReference type="EMBL" id="SFL23217.1"/>
    </source>
</evidence>
<reference evidence="2" key="1">
    <citation type="submission" date="2016-10" db="EMBL/GenBank/DDBJ databases">
        <authorList>
            <person name="Varghese N."/>
            <person name="Submissions S."/>
        </authorList>
    </citation>
    <scope>NUCLEOTIDE SEQUENCE [LARGE SCALE GENOMIC DNA]</scope>
    <source>
        <strain evidence="2">CGMCC 1.6474</strain>
    </source>
</reference>
<dbReference type="EMBL" id="FOSV01000011">
    <property type="protein sequence ID" value="SFL23217.1"/>
    <property type="molecule type" value="Genomic_DNA"/>
</dbReference>
<organism evidence="1 2">
    <name type="scientific">Methylorubrum salsuginis</name>
    <dbReference type="NCBI Taxonomy" id="414703"/>
    <lineage>
        <taxon>Bacteria</taxon>
        <taxon>Pseudomonadati</taxon>
        <taxon>Pseudomonadota</taxon>
        <taxon>Alphaproteobacteria</taxon>
        <taxon>Hyphomicrobiales</taxon>
        <taxon>Methylobacteriaceae</taxon>
        <taxon>Methylorubrum</taxon>
    </lineage>
</organism>
<accession>A0A1I4G1X7</accession>
<sequence length="147" mass="15617">MTNIALQLFCDRIVEAGRITAADVAELAREILADGLIGRDEADLLLALDRAVADQHEGFATFLVAAIIDFAVYGERPTGRITPETAAWLSASLAGRKGPTATGARIAMEIVREATVSDEALIAFALKANRWTRQPAEADKGTLPLAA</sequence>
<dbReference type="STRING" id="414703.SAMN04488125_11122"/>
<protein>
    <submittedName>
        <fullName evidence="1">Uncharacterized protein</fullName>
    </submittedName>
</protein>